<dbReference type="EC" id="5.6.2.3" evidence="1"/>
<dbReference type="GO" id="GO:0006281">
    <property type="term" value="P:DNA repair"/>
    <property type="evidence" value="ECO:0007669"/>
    <property type="project" value="UniProtKB-KW"/>
</dbReference>
<dbReference type="GO" id="GO:0000723">
    <property type="term" value="P:telomere maintenance"/>
    <property type="evidence" value="ECO:0007669"/>
    <property type="project" value="InterPro"/>
</dbReference>
<keyword evidence="1" id="KW-0067">ATP-binding</keyword>
<dbReference type="Gene3D" id="3.40.50.300">
    <property type="entry name" value="P-loop containing nucleotide triphosphate hydrolases"/>
    <property type="match status" value="1"/>
</dbReference>
<keyword evidence="4" id="KW-1185">Reference proteome</keyword>
<comment type="cofactor">
    <cofactor evidence="1">
        <name>Mg(2+)</name>
        <dbReference type="ChEBI" id="CHEBI:18420"/>
    </cofactor>
</comment>
<evidence type="ECO:0000313" key="4">
    <source>
        <dbReference type="Proteomes" id="UP000268093"/>
    </source>
</evidence>
<proteinExistence type="inferred from homology"/>
<dbReference type="InterPro" id="IPR027417">
    <property type="entry name" value="P-loop_NTPase"/>
</dbReference>
<comment type="catalytic activity">
    <reaction evidence="1">
        <text>ATP + H2O = ADP + phosphate + H(+)</text>
        <dbReference type="Rhea" id="RHEA:13065"/>
        <dbReference type="ChEBI" id="CHEBI:15377"/>
        <dbReference type="ChEBI" id="CHEBI:15378"/>
        <dbReference type="ChEBI" id="CHEBI:30616"/>
        <dbReference type="ChEBI" id="CHEBI:43474"/>
        <dbReference type="ChEBI" id="CHEBI:456216"/>
        <dbReference type="EC" id="5.6.2.3"/>
    </reaction>
</comment>
<organism evidence="3 4">
    <name type="scientific">Jimgerdemannia flammicorona</name>
    <dbReference type="NCBI Taxonomy" id="994334"/>
    <lineage>
        <taxon>Eukaryota</taxon>
        <taxon>Fungi</taxon>
        <taxon>Fungi incertae sedis</taxon>
        <taxon>Mucoromycota</taxon>
        <taxon>Mucoromycotina</taxon>
        <taxon>Endogonomycetes</taxon>
        <taxon>Endogonales</taxon>
        <taxon>Endogonaceae</taxon>
        <taxon>Jimgerdemannia</taxon>
    </lineage>
</organism>
<dbReference type="GO" id="GO:0005524">
    <property type="term" value="F:ATP binding"/>
    <property type="evidence" value="ECO:0007669"/>
    <property type="project" value="UniProtKB-KW"/>
</dbReference>
<reference evidence="3 4" key="1">
    <citation type="journal article" date="2018" name="New Phytol.">
        <title>Phylogenomics of Endogonaceae and evolution of mycorrhizas within Mucoromycota.</title>
        <authorList>
            <person name="Chang Y."/>
            <person name="Desiro A."/>
            <person name="Na H."/>
            <person name="Sandor L."/>
            <person name="Lipzen A."/>
            <person name="Clum A."/>
            <person name="Barry K."/>
            <person name="Grigoriev I.V."/>
            <person name="Martin F.M."/>
            <person name="Stajich J.E."/>
            <person name="Smith M.E."/>
            <person name="Bonito G."/>
            <person name="Spatafora J.W."/>
        </authorList>
    </citation>
    <scope>NUCLEOTIDE SEQUENCE [LARGE SCALE GENOMIC DNA]</scope>
    <source>
        <strain evidence="3 4">GMNB39</strain>
    </source>
</reference>
<dbReference type="GO" id="GO:0006310">
    <property type="term" value="P:DNA recombination"/>
    <property type="evidence" value="ECO:0007669"/>
    <property type="project" value="UniProtKB-KW"/>
</dbReference>
<keyword evidence="1" id="KW-0547">Nucleotide-binding</keyword>
<evidence type="ECO:0000259" key="2">
    <source>
        <dbReference type="Pfam" id="PF05970"/>
    </source>
</evidence>
<sequence length="135" mass="15629">MSMLNCDLLMNLDAIVRWICCRNDVFSGIQVIFCGDFLQLAPVEYQQHQQQPSLPRYAFESPIWNMKQIVTVELKMPYRQQTDTGFAELLNQIYIGQFMPDVLRQLQIRCNLWPLSTGCTSLCATYKEVKAINDA</sequence>
<dbReference type="InterPro" id="IPR010285">
    <property type="entry name" value="DNA_helicase_pif1-like_DEAD"/>
</dbReference>
<accession>A0A433CYX2</accession>
<feature type="domain" description="DNA helicase Pif1-like DEAD-box helicase" evidence="2">
    <location>
        <begin position="2"/>
        <end position="84"/>
    </location>
</feature>
<dbReference type="PANTHER" id="PTHR47642:SF5">
    <property type="entry name" value="ATP-DEPENDENT DNA HELICASE"/>
    <property type="match status" value="1"/>
</dbReference>
<dbReference type="GO" id="GO:0016887">
    <property type="term" value="F:ATP hydrolysis activity"/>
    <property type="evidence" value="ECO:0007669"/>
    <property type="project" value="RHEA"/>
</dbReference>
<gene>
    <name evidence="3" type="ORF">BC936DRAFT_136724</name>
</gene>
<dbReference type="InterPro" id="IPR051055">
    <property type="entry name" value="PIF1_helicase"/>
</dbReference>
<comment type="caution">
    <text evidence="3">The sequence shown here is derived from an EMBL/GenBank/DDBJ whole genome shotgun (WGS) entry which is preliminary data.</text>
</comment>
<dbReference type="GO" id="GO:0043139">
    <property type="term" value="F:5'-3' DNA helicase activity"/>
    <property type="evidence" value="ECO:0007669"/>
    <property type="project" value="UniProtKB-EC"/>
</dbReference>
<keyword evidence="1" id="KW-0234">DNA repair</keyword>
<dbReference type="Pfam" id="PF05970">
    <property type="entry name" value="PIF1"/>
    <property type="match status" value="1"/>
</dbReference>
<dbReference type="PANTHER" id="PTHR47642">
    <property type="entry name" value="ATP-DEPENDENT DNA HELICASE"/>
    <property type="match status" value="1"/>
</dbReference>
<evidence type="ECO:0000256" key="1">
    <source>
        <dbReference type="RuleBase" id="RU363044"/>
    </source>
</evidence>
<keyword evidence="1" id="KW-0347">Helicase</keyword>
<keyword evidence="1" id="KW-0233">DNA recombination</keyword>
<protein>
    <recommendedName>
        <fullName evidence="1">ATP-dependent DNA helicase</fullName>
        <ecNumber evidence="1">5.6.2.3</ecNumber>
    </recommendedName>
</protein>
<dbReference type="AlphaFoldDB" id="A0A433CYX2"/>
<dbReference type="EMBL" id="RBNI01010301">
    <property type="protein sequence ID" value="RUP43793.1"/>
    <property type="molecule type" value="Genomic_DNA"/>
</dbReference>
<keyword evidence="1" id="KW-0378">Hydrolase</keyword>
<evidence type="ECO:0000313" key="3">
    <source>
        <dbReference type="EMBL" id="RUP43793.1"/>
    </source>
</evidence>
<keyword evidence="1" id="KW-0227">DNA damage</keyword>
<dbReference type="Proteomes" id="UP000268093">
    <property type="component" value="Unassembled WGS sequence"/>
</dbReference>
<dbReference type="OrthoDB" id="432234at2759"/>
<comment type="similarity">
    <text evidence="1">Belongs to the helicase family.</text>
</comment>
<name>A0A433CYX2_9FUNG</name>
<dbReference type="SUPFAM" id="SSF52540">
    <property type="entry name" value="P-loop containing nucleoside triphosphate hydrolases"/>
    <property type="match status" value="1"/>
</dbReference>